<dbReference type="OrthoDB" id="9775707at2"/>
<comment type="caution">
    <text evidence="1">The sequence shown here is derived from an EMBL/GenBank/DDBJ whole genome shotgun (WGS) entry which is preliminary data.</text>
</comment>
<dbReference type="Proteomes" id="UP000004080">
    <property type="component" value="Unassembled WGS sequence"/>
</dbReference>
<keyword evidence="2" id="KW-1185">Reference proteome</keyword>
<evidence type="ECO:0000313" key="2">
    <source>
        <dbReference type="Proteomes" id="UP000004080"/>
    </source>
</evidence>
<name>I8AJH8_9BACL</name>
<gene>
    <name evidence="1" type="ORF">A374_08904</name>
</gene>
<accession>I8AJH8</accession>
<dbReference type="EMBL" id="AKKV01000024">
    <property type="protein sequence ID" value="EIT85942.1"/>
    <property type="molecule type" value="Genomic_DNA"/>
</dbReference>
<protein>
    <submittedName>
        <fullName evidence="1">Uncharacterized protein</fullName>
    </submittedName>
</protein>
<sequence length="109" mass="12177">MKITLENGDVFTRTDEGVYAINGICIDKTEGEQIFVKEIRKSQTAKAKAIYDSFEIGGPVLWTGDDDVIKEGAQGVVINKQYSWHGCDLRVSFDGYEVWTESYSVSNLS</sequence>
<dbReference type="STRING" id="1196324.A374_08904"/>
<proteinExistence type="predicted"/>
<dbReference type="RefSeq" id="WP_007201874.1">
    <property type="nucleotide sequence ID" value="NZ_AKKV01000024.1"/>
</dbReference>
<reference evidence="1 2" key="1">
    <citation type="journal article" date="2012" name="J. Bacteriol.">
        <title>Genome of Bacillus macauensis ZFHKF-1, a Long-Chain-Forming Bacterium.</title>
        <authorList>
            <person name="Cai L."/>
            <person name="Zhang T."/>
        </authorList>
    </citation>
    <scope>NUCLEOTIDE SEQUENCE [LARGE SCALE GENOMIC DNA]</scope>
    <source>
        <strain evidence="1 2">ZFHKF-1</strain>
    </source>
</reference>
<dbReference type="AlphaFoldDB" id="I8AJH8"/>
<evidence type="ECO:0000313" key="1">
    <source>
        <dbReference type="EMBL" id="EIT85942.1"/>
    </source>
</evidence>
<dbReference type="PATRIC" id="fig|1196324.3.peg.1819"/>
<organism evidence="1 2">
    <name type="scientific">Fictibacillus macauensis ZFHKF-1</name>
    <dbReference type="NCBI Taxonomy" id="1196324"/>
    <lineage>
        <taxon>Bacteria</taxon>
        <taxon>Bacillati</taxon>
        <taxon>Bacillota</taxon>
        <taxon>Bacilli</taxon>
        <taxon>Bacillales</taxon>
        <taxon>Fictibacillaceae</taxon>
        <taxon>Fictibacillus</taxon>
    </lineage>
</organism>